<reference evidence="3 4" key="1">
    <citation type="submission" date="2018-10" db="EMBL/GenBank/DDBJ databases">
        <title>Genomic Encyclopedia of Archaeal and Bacterial Type Strains, Phase II (KMG-II): from individual species to whole genera.</title>
        <authorList>
            <person name="Goeker M."/>
        </authorList>
    </citation>
    <scope>NUCLEOTIDE SEQUENCE [LARGE SCALE GENOMIC DNA]</scope>
    <source>
        <strain evidence="3 4">DSM 43383</strain>
    </source>
</reference>
<evidence type="ECO:0000259" key="2">
    <source>
        <dbReference type="PROSITE" id="PS51464"/>
    </source>
</evidence>
<dbReference type="InterPro" id="IPR001109">
    <property type="entry name" value="Hydrogenase_HupF/HypC"/>
</dbReference>
<accession>A0A495QXF5</accession>
<dbReference type="InterPro" id="IPR050099">
    <property type="entry name" value="SIS_GmhA/DiaA_subfam"/>
</dbReference>
<dbReference type="GO" id="GO:0097367">
    <property type="term" value="F:carbohydrate derivative binding"/>
    <property type="evidence" value="ECO:0007669"/>
    <property type="project" value="InterPro"/>
</dbReference>
<comment type="caution">
    <text evidence="3">The sequence shown here is derived from an EMBL/GenBank/DDBJ whole genome shotgun (WGS) entry which is preliminary data.</text>
</comment>
<dbReference type="Gene3D" id="3.40.50.10490">
    <property type="entry name" value="Glucose-6-phosphate isomerase like protein, domain 1"/>
    <property type="match status" value="1"/>
</dbReference>
<proteinExistence type="inferred from homology"/>
<keyword evidence="4" id="KW-1185">Reference proteome</keyword>
<dbReference type="InterPro" id="IPR035461">
    <property type="entry name" value="GmhA/DiaA"/>
</dbReference>
<dbReference type="Pfam" id="PF01455">
    <property type="entry name" value="HupF_HypC"/>
    <property type="match status" value="1"/>
</dbReference>
<evidence type="ECO:0000313" key="4">
    <source>
        <dbReference type="Proteomes" id="UP000274601"/>
    </source>
</evidence>
<dbReference type="OrthoDB" id="9781311at2"/>
<protein>
    <submittedName>
        <fullName evidence="3">Phosphoheptose isomerase</fullName>
    </submittedName>
</protein>
<dbReference type="AlphaFoldDB" id="A0A495QXF5"/>
<feature type="domain" description="SIS" evidence="2">
    <location>
        <begin position="38"/>
        <end position="180"/>
    </location>
</feature>
<keyword evidence="3" id="KW-0413">Isomerase</keyword>
<dbReference type="InterPro" id="IPR001347">
    <property type="entry name" value="SIS_dom"/>
</dbReference>
<evidence type="ECO:0000256" key="1">
    <source>
        <dbReference type="ARBA" id="ARBA00006018"/>
    </source>
</evidence>
<dbReference type="InterPro" id="IPR046348">
    <property type="entry name" value="SIS_dom_sf"/>
</dbReference>
<organism evidence="3 4">
    <name type="scientific">Actinomadura pelletieri DSM 43383</name>
    <dbReference type="NCBI Taxonomy" id="1120940"/>
    <lineage>
        <taxon>Bacteria</taxon>
        <taxon>Bacillati</taxon>
        <taxon>Actinomycetota</taxon>
        <taxon>Actinomycetes</taxon>
        <taxon>Streptosporangiales</taxon>
        <taxon>Thermomonosporaceae</taxon>
        <taxon>Actinomadura</taxon>
    </lineage>
</organism>
<dbReference type="PANTHER" id="PTHR30390">
    <property type="entry name" value="SEDOHEPTULOSE 7-PHOSPHATE ISOMERASE / DNAA INITIATOR-ASSOCIATING FACTOR FOR REPLICATION INITIATION"/>
    <property type="match status" value="1"/>
</dbReference>
<dbReference type="Pfam" id="PF13580">
    <property type="entry name" value="SIS_2"/>
    <property type="match status" value="1"/>
</dbReference>
<dbReference type="SUPFAM" id="SSF159127">
    <property type="entry name" value="HupF/HypC-like"/>
    <property type="match status" value="1"/>
</dbReference>
<dbReference type="SUPFAM" id="SSF53697">
    <property type="entry name" value="SIS domain"/>
    <property type="match status" value="1"/>
</dbReference>
<dbReference type="RefSeq" id="WP_121432415.1">
    <property type="nucleotide sequence ID" value="NZ_RBWU01000001.1"/>
</dbReference>
<sequence length="252" mass="26352">MAQETAEDAVRTAFRQRVDPGRALGEDADLIAAACQDMAKRCRRGGKIITFGAGGAASDAEHVAVEFLHPAIVGKRALPALALTGGGFAERLRSLASPQDVALGFSRDGRCANVLEALRVARELGVLTVALVGGDGGDIAGDKTVDHALIARSDDPCVVKELHVTAYHILWELVHVFLGEENAAPCHEEVCITCSDTAVPVRVREVRGDGLAIVDTENGPEEISLALVDAGPGDTVLVHAKEAIAVLEEPTG</sequence>
<evidence type="ECO:0000313" key="3">
    <source>
        <dbReference type="EMBL" id="RKS78798.1"/>
    </source>
</evidence>
<dbReference type="Gene3D" id="2.30.30.140">
    <property type="match status" value="1"/>
</dbReference>
<dbReference type="GO" id="GO:0016853">
    <property type="term" value="F:isomerase activity"/>
    <property type="evidence" value="ECO:0007669"/>
    <property type="project" value="UniProtKB-KW"/>
</dbReference>
<dbReference type="CDD" id="cd05006">
    <property type="entry name" value="SIS_GmhA"/>
    <property type="match status" value="1"/>
</dbReference>
<dbReference type="Proteomes" id="UP000274601">
    <property type="component" value="Unassembled WGS sequence"/>
</dbReference>
<dbReference type="GO" id="GO:1901135">
    <property type="term" value="P:carbohydrate derivative metabolic process"/>
    <property type="evidence" value="ECO:0007669"/>
    <property type="project" value="InterPro"/>
</dbReference>
<dbReference type="PROSITE" id="PS51464">
    <property type="entry name" value="SIS"/>
    <property type="match status" value="1"/>
</dbReference>
<comment type="similarity">
    <text evidence="1">Belongs to the HupF/HypC family.</text>
</comment>
<dbReference type="EMBL" id="RBWU01000001">
    <property type="protein sequence ID" value="RKS78798.1"/>
    <property type="molecule type" value="Genomic_DNA"/>
</dbReference>
<name>A0A495QXF5_9ACTN</name>
<gene>
    <name evidence="3" type="ORF">BZB76_0230</name>
</gene>